<dbReference type="Proteomes" id="UP000235371">
    <property type="component" value="Unassembled WGS sequence"/>
</dbReference>
<dbReference type="EMBL" id="KZ613856">
    <property type="protein sequence ID" value="PMD55183.1"/>
    <property type="molecule type" value="Genomic_DNA"/>
</dbReference>
<dbReference type="GeneID" id="36578328"/>
<reference evidence="2 3" key="1">
    <citation type="submission" date="2016-04" db="EMBL/GenBank/DDBJ databases">
        <title>A degradative enzymes factory behind the ericoid mycorrhizal symbiosis.</title>
        <authorList>
            <consortium name="DOE Joint Genome Institute"/>
            <person name="Martino E."/>
            <person name="Morin E."/>
            <person name="Grelet G."/>
            <person name="Kuo A."/>
            <person name="Kohler A."/>
            <person name="Daghino S."/>
            <person name="Barry K."/>
            <person name="Choi C."/>
            <person name="Cichocki N."/>
            <person name="Clum A."/>
            <person name="Copeland A."/>
            <person name="Hainaut M."/>
            <person name="Haridas S."/>
            <person name="Labutti K."/>
            <person name="Lindquist E."/>
            <person name="Lipzen A."/>
            <person name="Khouja H.-R."/>
            <person name="Murat C."/>
            <person name="Ohm R."/>
            <person name="Olson A."/>
            <person name="Spatafora J."/>
            <person name="Veneault-Fourrey C."/>
            <person name="Henrissat B."/>
            <person name="Grigoriev I."/>
            <person name="Martin F."/>
            <person name="Perotto S."/>
        </authorList>
    </citation>
    <scope>NUCLEOTIDE SEQUENCE [LARGE SCALE GENOMIC DNA]</scope>
    <source>
        <strain evidence="2 3">E</strain>
    </source>
</reference>
<dbReference type="AlphaFoldDB" id="A0A2J6SWZ4"/>
<evidence type="ECO:0000313" key="2">
    <source>
        <dbReference type="EMBL" id="PMD55183.1"/>
    </source>
</evidence>
<dbReference type="RefSeq" id="XP_024732087.1">
    <property type="nucleotide sequence ID" value="XM_024870246.1"/>
</dbReference>
<evidence type="ECO:0000313" key="3">
    <source>
        <dbReference type="Proteomes" id="UP000235371"/>
    </source>
</evidence>
<evidence type="ECO:0000256" key="1">
    <source>
        <dbReference type="SAM" id="MobiDB-lite"/>
    </source>
</evidence>
<organism evidence="2 3">
    <name type="scientific">Hyaloscypha bicolor E</name>
    <dbReference type="NCBI Taxonomy" id="1095630"/>
    <lineage>
        <taxon>Eukaryota</taxon>
        <taxon>Fungi</taxon>
        <taxon>Dikarya</taxon>
        <taxon>Ascomycota</taxon>
        <taxon>Pezizomycotina</taxon>
        <taxon>Leotiomycetes</taxon>
        <taxon>Helotiales</taxon>
        <taxon>Hyaloscyphaceae</taxon>
        <taxon>Hyaloscypha</taxon>
        <taxon>Hyaloscypha bicolor</taxon>
    </lineage>
</organism>
<keyword evidence="3" id="KW-1185">Reference proteome</keyword>
<sequence length="191" mass="21124">MMLEEERSRGALVQHSASRQPPPPALDNNRFDPSLYYHLSRCQGASVPLVPFQPPLCAAASTCTNCSQPRLSLLRLMMLCSLCSSIVFEAGAHVYEPGSTNFPKHHSSFTDLETSANSGCQLCQILFRNGATPMESGGRTHQGDDLHQIYYRTHTSTFLTKYPLGRGVTEIQFFLKGETVGPFERGGWVAR</sequence>
<accession>A0A2J6SWZ4</accession>
<proteinExistence type="predicted"/>
<name>A0A2J6SWZ4_9HELO</name>
<feature type="region of interest" description="Disordered" evidence="1">
    <location>
        <begin position="1"/>
        <end position="26"/>
    </location>
</feature>
<gene>
    <name evidence="2" type="ORF">K444DRAFT_100166</name>
</gene>
<dbReference type="InParanoid" id="A0A2J6SWZ4"/>
<protein>
    <submittedName>
        <fullName evidence="2">Uncharacterized protein</fullName>
    </submittedName>
</protein>